<evidence type="ECO:0000313" key="4">
    <source>
        <dbReference type="Proteomes" id="UP001164390"/>
    </source>
</evidence>
<dbReference type="PANTHER" id="PTHR22946">
    <property type="entry name" value="DIENELACTONE HYDROLASE DOMAIN-CONTAINING PROTEIN-RELATED"/>
    <property type="match status" value="1"/>
</dbReference>
<gene>
    <name evidence="3" type="ORF">L0C25_07720</name>
</gene>
<sequence>MLTWDDASTGVDGVAEWCFSLQRSSGDVPGVLWLPADSRPSAPLVLLAHGGSGHKLGGRNRMLAQWFATECGIVSVAIDGPYHGDRVSEPLPPAEYQARIIAEGVDAVVDRMVGDWRAVIGELADLGFVDPAQVGLIGLSMGTRFGLPLAAAMGDSLRCAVLGKFGLGQTGLPAGLAMDDRIRVDARAVSAAVHFHVQWDDELFTRGGQLALFGLLGSRDKRLMVHSGRHGETQDAAVEAWCAFIAAELRT</sequence>
<dbReference type="RefSeq" id="WP_271635888.1">
    <property type="nucleotide sequence ID" value="NZ_CP094970.1"/>
</dbReference>
<dbReference type="SUPFAM" id="SSF53474">
    <property type="entry name" value="alpha/beta-Hydrolases"/>
    <property type="match status" value="1"/>
</dbReference>
<accession>A0AA46TKE7</accession>
<dbReference type="AlphaFoldDB" id="A0AA46TKE7"/>
<comment type="similarity">
    <text evidence="1">Belongs to the AB hydrolase superfamily.</text>
</comment>
<name>A0AA46TKE7_9ACTN</name>
<dbReference type="GO" id="GO:0052689">
    <property type="term" value="F:carboxylic ester hydrolase activity"/>
    <property type="evidence" value="ECO:0007669"/>
    <property type="project" value="UniProtKB-ARBA"/>
</dbReference>
<dbReference type="Gene3D" id="3.40.50.1820">
    <property type="entry name" value="alpha/beta hydrolase"/>
    <property type="match status" value="1"/>
</dbReference>
<dbReference type="KEGG" id="sgrg:L0C25_07720"/>
<dbReference type="InterPro" id="IPR050261">
    <property type="entry name" value="FrsA_esterase"/>
</dbReference>
<evidence type="ECO:0000313" key="3">
    <source>
        <dbReference type="EMBL" id="UYM06954.1"/>
    </source>
</evidence>
<evidence type="ECO:0008006" key="5">
    <source>
        <dbReference type="Google" id="ProtNLM"/>
    </source>
</evidence>
<evidence type="ECO:0000256" key="2">
    <source>
        <dbReference type="ARBA" id="ARBA00022801"/>
    </source>
</evidence>
<keyword evidence="4" id="KW-1185">Reference proteome</keyword>
<dbReference type="PANTHER" id="PTHR22946:SF9">
    <property type="entry name" value="POLYKETIDE TRANSFERASE AF380"/>
    <property type="match status" value="1"/>
</dbReference>
<evidence type="ECO:0000256" key="1">
    <source>
        <dbReference type="ARBA" id="ARBA00008645"/>
    </source>
</evidence>
<reference evidence="3" key="1">
    <citation type="submission" date="2022-01" db="EMBL/GenBank/DDBJ databases">
        <title>Nocardioidaceae gen. sp. A5X3R13.</title>
        <authorList>
            <person name="Lopez Marin M.A."/>
            <person name="Uhlik O."/>
        </authorList>
    </citation>
    <scope>NUCLEOTIDE SEQUENCE</scope>
    <source>
        <strain evidence="3">A5X3R13</strain>
    </source>
</reference>
<dbReference type="InterPro" id="IPR029058">
    <property type="entry name" value="AB_hydrolase_fold"/>
</dbReference>
<dbReference type="EMBL" id="CP094970">
    <property type="protein sequence ID" value="UYM06954.1"/>
    <property type="molecule type" value="Genomic_DNA"/>
</dbReference>
<keyword evidence="2" id="KW-0378">Hydrolase</keyword>
<protein>
    <recommendedName>
        <fullName evidence="5">Dienelactone hydrolase domain-containing protein</fullName>
    </recommendedName>
</protein>
<dbReference type="Proteomes" id="UP001164390">
    <property type="component" value="Chromosome"/>
</dbReference>
<organism evidence="3 4">
    <name type="scientific">Solicola gregarius</name>
    <dbReference type="NCBI Taxonomy" id="2908642"/>
    <lineage>
        <taxon>Bacteria</taxon>
        <taxon>Bacillati</taxon>
        <taxon>Actinomycetota</taxon>
        <taxon>Actinomycetes</taxon>
        <taxon>Propionibacteriales</taxon>
        <taxon>Nocardioidaceae</taxon>
        <taxon>Solicola</taxon>
    </lineage>
</organism>
<proteinExistence type="inferred from homology"/>